<dbReference type="Gene3D" id="3.40.50.880">
    <property type="match status" value="1"/>
</dbReference>
<dbReference type="EMBL" id="CAFBPN010000118">
    <property type="protein sequence ID" value="CAB5029762.1"/>
    <property type="molecule type" value="Genomic_DNA"/>
</dbReference>
<feature type="domain" description="Glutamine amidotransferase" evidence="1">
    <location>
        <begin position="67"/>
        <end position="176"/>
    </location>
</feature>
<evidence type="ECO:0000313" key="3">
    <source>
        <dbReference type="EMBL" id="CAB5059747.1"/>
    </source>
</evidence>
<dbReference type="EMBL" id="CAFBQU010000003">
    <property type="protein sequence ID" value="CAB5059747.1"/>
    <property type="molecule type" value="Genomic_DNA"/>
</dbReference>
<protein>
    <submittedName>
        <fullName evidence="3">Unannotated protein</fullName>
    </submittedName>
</protein>
<dbReference type="SUPFAM" id="SSF52317">
    <property type="entry name" value="Class I glutamine amidotransferase-like"/>
    <property type="match status" value="1"/>
</dbReference>
<dbReference type="PROSITE" id="PS51273">
    <property type="entry name" value="GATASE_TYPE_1"/>
    <property type="match status" value="1"/>
</dbReference>
<proteinExistence type="predicted"/>
<sequence length="232" mass="26099">MRAILIANKGDNDGGHVVAYFQKLGYTFTYLTREESEQWPPVASDVQLVVSLGSDWSVYWADVAHHVHRESELLKSAHQAGIPLFGVCFGAQILAFALGGEVKRAHHTEIGWFLVDWEPQFTQKTADFAQKEWFQWHYDMLIPPHDAQIWAKSTAGVQAFQCGRSFGVQFHPEVTPAVVARWSRVGTEAGPVELREAGVDPELLLEETARRADTYASQCEVLLAYFVAQMHK</sequence>
<gene>
    <name evidence="2" type="ORF">UFOPK4098_01431</name>
    <name evidence="3" type="ORF">UFOPK4347_00222</name>
</gene>
<organism evidence="3">
    <name type="scientific">freshwater metagenome</name>
    <dbReference type="NCBI Taxonomy" id="449393"/>
    <lineage>
        <taxon>unclassified sequences</taxon>
        <taxon>metagenomes</taxon>
        <taxon>ecological metagenomes</taxon>
    </lineage>
</organism>
<dbReference type="Pfam" id="PF00117">
    <property type="entry name" value="GATase"/>
    <property type="match status" value="1"/>
</dbReference>
<reference evidence="3" key="1">
    <citation type="submission" date="2020-05" db="EMBL/GenBank/DDBJ databases">
        <authorList>
            <person name="Chiriac C."/>
            <person name="Salcher M."/>
            <person name="Ghai R."/>
            <person name="Kavagutti S V."/>
        </authorList>
    </citation>
    <scope>NUCLEOTIDE SEQUENCE</scope>
</reference>
<dbReference type="AlphaFoldDB" id="A0A6J7U4W9"/>
<dbReference type="PANTHER" id="PTHR42695">
    <property type="entry name" value="GLUTAMINE AMIDOTRANSFERASE YLR126C-RELATED"/>
    <property type="match status" value="1"/>
</dbReference>
<dbReference type="InterPro" id="IPR044992">
    <property type="entry name" value="ChyE-like"/>
</dbReference>
<dbReference type="InterPro" id="IPR017926">
    <property type="entry name" value="GATASE"/>
</dbReference>
<name>A0A6J7U4W9_9ZZZZ</name>
<dbReference type="GO" id="GO:0005829">
    <property type="term" value="C:cytosol"/>
    <property type="evidence" value="ECO:0007669"/>
    <property type="project" value="TreeGrafter"/>
</dbReference>
<dbReference type="InterPro" id="IPR029062">
    <property type="entry name" value="Class_I_gatase-like"/>
</dbReference>
<dbReference type="PANTHER" id="PTHR42695:SF5">
    <property type="entry name" value="GLUTAMINE AMIDOTRANSFERASE YLR126C-RELATED"/>
    <property type="match status" value="1"/>
</dbReference>
<accession>A0A6J7U4W9</accession>
<evidence type="ECO:0000313" key="2">
    <source>
        <dbReference type="EMBL" id="CAB5029762.1"/>
    </source>
</evidence>
<evidence type="ECO:0000259" key="1">
    <source>
        <dbReference type="Pfam" id="PF00117"/>
    </source>
</evidence>